<dbReference type="HAMAP" id="MF_04007">
    <property type="entry name" value="HSV_DNBI"/>
    <property type="match status" value="1"/>
</dbReference>
<accession>A0A2Z5U695</accession>
<dbReference type="GO" id="GO:0003697">
    <property type="term" value="F:single-stranded DNA binding"/>
    <property type="evidence" value="ECO:0007669"/>
    <property type="project" value="InterPro"/>
</dbReference>
<dbReference type="GO" id="GO:0042025">
    <property type="term" value="C:host cell nucleus"/>
    <property type="evidence" value="ECO:0007669"/>
    <property type="project" value="InterPro"/>
</dbReference>
<evidence type="ECO:0000313" key="5">
    <source>
        <dbReference type="Proteomes" id="UP000289908"/>
    </source>
</evidence>
<dbReference type="EMBL" id="LC333428">
    <property type="protein sequence ID" value="BBB06455.1"/>
    <property type="molecule type" value="Genomic_DNA"/>
</dbReference>
<dbReference type="InterPro" id="IPR043031">
    <property type="entry name" value="Viral_ssDBP_head"/>
</dbReference>
<evidence type="ECO:0000256" key="3">
    <source>
        <dbReference type="ARBA" id="ARBA00023125"/>
    </source>
</evidence>
<dbReference type="RefSeq" id="YP_009551816.1">
    <property type="nucleotide sequence ID" value="NC_040539.1"/>
</dbReference>
<evidence type="ECO:0000256" key="2">
    <source>
        <dbReference type="ARBA" id="ARBA00022705"/>
    </source>
</evidence>
<gene>
    <name evidence="4" type="primary">ORF9</name>
</gene>
<dbReference type="InterPro" id="IPR035989">
    <property type="entry name" value="DBP_sf"/>
</dbReference>
<evidence type="ECO:0000313" key="4">
    <source>
        <dbReference type="EMBL" id="BBB06455.1"/>
    </source>
</evidence>
<reference evidence="4" key="1">
    <citation type="submission" date="2017-11" db="EMBL/GenBank/DDBJ databases">
        <title>Complete genome of Rhinolophus gammaherpesvirus-1.</title>
        <authorList>
            <person name="Maeda K."/>
            <person name="Noguchi K."/>
        </authorList>
    </citation>
    <scope>NUCLEOTIDE SEQUENCE [LARGE SCALE GENOMIC DNA]</scope>
    <source>
        <strain evidence="4">BV1</strain>
    </source>
</reference>
<dbReference type="SUPFAM" id="SSF118208">
    <property type="entry name" value="Viral ssDNA binding protein"/>
    <property type="match status" value="1"/>
</dbReference>
<dbReference type="GO" id="GO:0006260">
    <property type="term" value="P:DNA replication"/>
    <property type="evidence" value="ECO:0007669"/>
    <property type="project" value="UniProtKB-KW"/>
</dbReference>
<dbReference type="InterPro" id="IPR000635">
    <property type="entry name" value="Viral_ssDNA-bd"/>
</dbReference>
<protein>
    <submittedName>
        <fullName evidence="4">Single-stranded DNA-binding protein</fullName>
    </submittedName>
</protein>
<keyword evidence="1" id="KW-1048">Host nucleus</keyword>
<dbReference type="KEGG" id="vg:41701464"/>
<proteinExistence type="inferred from homology"/>
<dbReference type="OrthoDB" id="176at10239"/>
<keyword evidence="3 4" id="KW-0238">DNA-binding</keyword>
<name>A0A2Z5U695_9GAMA</name>
<keyword evidence="2" id="KW-0235">DNA replication</keyword>
<dbReference type="Proteomes" id="UP000289908">
    <property type="component" value="Segment"/>
</dbReference>
<dbReference type="GeneID" id="41701464"/>
<dbReference type="Gene3D" id="1.20.190.40">
    <property type="entry name" value="Viral ssDNA binding protein, head domain"/>
    <property type="match status" value="2"/>
</dbReference>
<sequence>MNSKTSSGPVEENVGTKAPIGPCGFLYFYQKDGFPVEEASLLGNLHHQGTVFSLPLLFGLTVEPDFQLNVKAVHKKLDMATVTARATTYHREVIVFKNVSAFKPIFHGPGIEALCASTRKLFGFSEFQTNCPKGEIFDLNSLGQYIPNLDSSIGAVIVTESFKERLYSGNLVPVQSQIQLVQIGQCEAYKIPLYDVELFSRSPDRATVKQFYSADVSKYLYESHFTSLAQGLRVKDVTKLAQVLEKQSVNDQYKLPKVYVCREFPINSQKNSHDSALMIVDSAATELAVSYGLSFMEVPQEGTACLNYDRWPIFEHCENQDQRLEALKQWNAKQAIHVHAQLFATNSVLYLTRVHKLPSPRGTENVYNSMFLQHGLALLNEPTQKENGLPSFAGIPLGSLPSNNYSIQHLVYAASFSPQILARQCYYLQFAQHHRSSTNQSYNVPQYVGNAANSPMCEECGGKCPGSCINTLFYRLADRFPPVVTPNRRDPYVVTGVTGAYNDLDIAGNFASFREKDEENPQTEEYQKYTYWQVTQTILDKLSEMGICDGTEDAQGVIDGISSFLKVFKDIDQTVDTEATKFINSMVKNNVNFRENIKSIHHILQYACNVYWQPPCSVFLNFYYRCILTLLQDISLPICMMYEQENPAVGVSPGEWLKMHYQTLWTNFKNACIDKGVLTGTEYKVIHKEPFSDFFDVDAAIKGEFMPVKIQVKLSRALITAPKMIKIKNRIMFSNSAGTESIQAAFVKPTSKNDNYIVSGPYMKFLNSHHSRLFPGAKISPLFLWHTFSKRRQMPVMPNVPKDLMMELASYIDYNSKMHDDTSIIDITPDTFYNYAKIRLNNAIFRACGQTQFYATTLHCLTPKLHMVSAEEYPHVIESLTCQDTSEYLNLTKDIQAPSIQCTSRESICEVGRHRPIVTVPLVVNKYTGITGNSQIFQCANLGYFIGRGVDKALIPDSLSYKKQGSNSGMRKRHVFMTPLTDHILKRVSGSSSVTFEIESVRRRVQQILEDSQNPCMLRDVVIQLVKSLGQECGSLTPLDLEYYLGQYYIFADDISDKLQMLSDSGGPWTEEWALSVLGEENPDQGEFEFVSLDEQLCQAPIGEDSTPQVSVPSATVAKKRKITAILGDLDI</sequence>
<keyword evidence="5" id="KW-1185">Reference proteome</keyword>
<organism evidence="4">
    <name type="scientific">Rhinolophus gammaherpesvirus 1</name>
    <dbReference type="NCBI Taxonomy" id="2054179"/>
    <lineage>
        <taxon>Viruses</taxon>
        <taxon>Duplodnaviria</taxon>
        <taxon>Heunggongvirae</taxon>
        <taxon>Peploviricota</taxon>
        <taxon>Herviviricetes</taxon>
        <taxon>Herpesvirales</taxon>
        <taxon>Orthoherpesviridae</taxon>
        <taxon>Gammaherpesvirinae</taxon>
        <taxon>Percavirus</taxon>
        <taxon>Percavirus rhinolophidgamma1</taxon>
    </lineage>
</organism>
<dbReference type="Pfam" id="PF00747">
    <property type="entry name" value="Viral_DNA_bp"/>
    <property type="match status" value="1"/>
</dbReference>
<evidence type="ECO:0000256" key="1">
    <source>
        <dbReference type="ARBA" id="ARBA00022562"/>
    </source>
</evidence>